<reference evidence="4" key="1">
    <citation type="submission" date="2015-12" db="EMBL/GenBank/DDBJ databases">
        <title>Update maize B73 reference genome by single molecule sequencing technologies.</title>
        <authorList>
            <consortium name="Maize Genome Sequencing Project"/>
            <person name="Ware D."/>
        </authorList>
    </citation>
    <scope>NUCLEOTIDE SEQUENCE [LARGE SCALE GENOMIC DNA]</scope>
    <source>
        <strain evidence="4">cv. B73</strain>
    </source>
</reference>
<dbReference type="PANTHER" id="PTHR21368">
    <property type="entry name" value="50S RIBOSOMAL PROTEIN L9"/>
    <property type="match status" value="1"/>
</dbReference>
<feature type="compositionally biased region" description="Polar residues" evidence="1">
    <location>
        <begin position="200"/>
        <end position="216"/>
    </location>
</feature>
<keyword evidence="4" id="KW-1185">Reference proteome</keyword>
<protein>
    <recommendedName>
        <fullName evidence="2">F-box/LRR-repeat protein 15-like leucin rich repeat domain-containing protein</fullName>
    </recommendedName>
</protein>
<sequence>MEVTIAEKKPRAAGDGGGLVDRLPEVLLVEVLARVDVDGACSAAASCRSLYSAANAVLPALTSIDLSVSFILPFSPTARQTGFAGNGAVRSLTVNFSLLDDSAASVIAWGSLRDLLLLKSLKLEMAVCPYTLYPCLAPVYVGCVHLETLWVKFPLLDPLTTFRSYKALPSTPPSQLLPSKCTASLAPTWLCRPSVGLGGNNNEHSSGMAGTQQQRHSPPWPSPISPSDPLHSPHTVAEEGGTRKLQEERMKQYQTAAKRLDNALLVLRRFISTGNELRTPVTKDEIVSEVARQLNINVHLENLHLHSPLASLGEFELPLRLPQNIPCPEASCLKSSRPNTIVLSGLSGSGKTTIYYQKDKVKLVHVIDVPSHARLKPKLDEVLPKVAAVVFVVDAQDFLSSMQAAADLVTKAGSEDQALQITDLIHAKPT</sequence>
<dbReference type="SUPFAM" id="SSF52540">
    <property type="entry name" value="P-loop containing nucleoside triphosphate hydrolases"/>
    <property type="match status" value="1"/>
</dbReference>
<evidence type="ECO:0000313" key="3">
    <source>
        <dbReference type="EnsemblPlants" id="Zm00001eb089870_P001"/>
    </source>
</evidence>
<dbReference type="InParanoid" id="A0A804MJ56"/>
<dbReference type="Gramene" id="Zm00001eb089870_T001">
    <property type="protein sequence ID" value="Zm00001eb089870_P001"/>
    <property type="gene ID" value="Zm00001eb089870"/>
</dbReference>
<dbReference type="GO" id="GO:0005840">
    <property type="term" value="C:ribosome"/>
    <property type="evidence" value="ECO:0007669"/>
    <property type="project" value="InterPro"/>
</dbReference>
<dbReference type="InterPro" id="IPR027417">
    <property type="entry name" value="P-loop_NTPase"/>
</dbReference>
<dbReference type="Gene3D" id="3.10.430.100">
    <property type="entry name" value="Ribosomal protein L9, C-terminal domain"/>
    <property type="match status" value="1"/>
</dbReference>
<dbReference type="Pfam" id="PF25372">
    <property type="entry name" value="DUF7885"/>
    <property type="match status" value="1"/>
</dbReference>
<organism evidence="3 4">
    <name type="scientific">Zea mays</name>
    <name type="common">Maize</name>
    <dbReference type="NCBI Taxonomy" id="4577"/>
    <lineage>
        <taxon>Eukaryota</taxon>
        <taxon>Viridiplantae</taxon>
        <taxon>Streptophyta</taxon>
        <taxon>Embryophyta</taxon>
        <taxon>Tracheophyta</taxon>
        <taxon>Spermatophyta</taxon>
        <taxon>Magnoliopsida</taxon>
        <taxon>Liliopsida</taxon>
        <taxon>Poales</taxon>
        <taxon>Poaceae</taxon>
        <taxon>PACMAD clade</taxon>
        <taxon>Panicoideae</taxon>
        <taxon>Andropogonodae</taxon>
        <taxon>Andropogoneae</taxon>
        <taxon>Tripsacinae</taxon>
        <taxon>Zea</taxon>
    </lineage>
</organism>
<dbReference type="SUPFAM" id="SSF55653">
    <property type="entry name" value="Ribosomal protein L9 C-domain"/>
    <property type="match status" value="1"/>
</dbReference>
<accession>A0A804MJ56</accession>
<dbReference type="Gene3D" id="3.40.50.300">
    <property type="entry name" value="P-loop containing nucleotide triphosphate hydrolases"/>
    <property type="match status" value="1"/>
</dbReference>
<feature type="domain" description="F-box/LRR-repeat protein 15-like leucin rich repeat" evidence="2">
    <location>
        <begin position="75"/>
        <end position="123"/>
    </location>
</feature>
<dbReference type="InterPro" id="IPR057207">
    <property type="entry name" value="FBXL15_LRR"/>
</dbReference>
<dbReference type="GO" id="GO:0003735">
    <property type="term" value="F:structural constituent of ribosome"/>
    <property type="evidence" value="ECO:0007669"/>
    <property type="project" value="InterPro"/>
</dbReference>
<evidence type="ECO:0000259" key="2">
    <source>
        <dbReference type="Pfam" id="PF25372"/>
    </source>
</evidence>
<dbReference type="GO" id="GO:0006412">
    <property type="term" value="P:translation"/>
    <property type="evidence" value="ECO:0007669"/>
    <property type="project" value="InterPro"/>
</dbReference>
<reference evidence="3" key="3">
    <citation type="submission" date="2021-05" db="UniProtKB">
        <authorList>
            <consortium name="EnsemblPlants"/>
        </authorList>
    </citation>
    <scope>IDENTIFICATION</scope>
    <source>
        <strain evidence="3">cv. B73</strain>
    </source>
</reference>
<proteinExistence type="predicted"/>
<evidence type="ECO:0000256" key="1">
    <source>
        <dbReference type="SAM" id="MobiDB-lite"/>
    </source>
</evidence>
<dbReference type="AlphaFoldDB" id="A0A804MJ56"/>
<name>A0A804MJ56_MAIZE</name>
<dbReference type="EnsemblPlants" id="Zm00001eb089870_T001">
    <property type="protein sequence ID" value="Zm00001eb089870_P001"/>
    <property type="gene ID" value="Zm00001eb089870"/>
</dbReference>
<dbReference type="InterPro" id="IPR036791">
    <property type="entry name" value="Ribosomal_bL9_C_sf"/>
</dbReference>
<feature type="compositionally biased region" description="Basic and acidic residues" evidence="1">
    <location>
        <begin position="236"/>
        <end position="248"/>
    </location>
</feature>
<feature type="region of interest" description="Disordered" evidence="1">
    <location>
        <begin position="200"/>
        <end position="248"/>
    </location>
</feature>
<reference evidence="3" key="2">
    <citation type="submission" date="2019-07" db="EMBL/GenBank/DDBJ databases">
        <authorList>
            <person name="Seetharam A."/>
            <person name="Woodhouse M."/>
            <person name="Cannon E."/>
        </authorList>
    </citation>
    <scope>NUCLEOTIDE SEQUENCE [LARGE SCALE GENOMIC DNA]</scope>
    <source>
        <strain evidence="3">cv. B73</strain>
    </source>
</reference>
<dbReference type="InterPro" id="IPR000244">
    <property type="entry name" value="Ribosomal_bL9"/>
</dbReference>
<dbReference type="Proteomes" id="UP000007305">
    <property type="component" value="Chromosome 2"/>
</dbReference>
<evidence type="ECO:0000313" key="4">
    <source>
        <dbReference type="Proteomes" id="UP000007305"/>
    </source>
</evidence>